<dbReference type="UniPathway" id="UPA00034">
    <property type="reaction ID" value="UER00025"/>
</dbReference>
<keyword evidence="4 9" id="KW-0963">Cytoplasm</keyword>
<dbReference type="GO" id="GO:0008837">
    <property type="term" value="F:diaminopimelate epimerase activity"/>
    <property type="evidence" value="ECO:0007669"/>
    <property type="project" value="UniProtKB-UniRule"/>
</dbReference>
<comment type="subunit">
    <text evidence="9">Homodimer.</text>
</comment>
<evidence type="ECO:0000256" key="8">
    <source>
        <dbReference type="ARBA" id="ARBA00051712"/>
    </source>
</evidence>
<evidence type="ECO:0000256" key="10">
    <source>
        <dbReference type="PROSITE-ProRule" id="PRU10125"/>
    </source>
</evidence>
<dbReference type="Proteomes" id="UP000296034">
    <property type="component" value="Unassembled WGS sequence"/>
</dbReference>
<feature type="binding site" evidence="9">
    <location>
        <position position="190"/>
    </location>
    <ligand>
        <name>substrate</name>
    </ligand>
</feature>
<feature type="site" description="Could be important to modulate the pK values of the two catalytic cysteine residues" evidence="9">
    <location>
        <position position="159"/>
    </location>
</feature>
<protein>
    <recommendedName>
        <fullName evidence="3 9">Diaminopimelate epimerase</fullName>
        <shortName evidence="9">DAP epimerase</shortName>
        <ecNumber evidence="3 9">5.1.1.7</ecNumber>
    </recommendedName>
    <alternativeName>
        <fullName evidence="9">PLP-independent amino acid racemase</fullName>
    </alternativeName>
</protein>
<dbReference type="InterPro" id="IPR018510">
    <property type="entry name" value="DAP_epimerase_AS"/>
</dbReference>
<evidence type="ECO:0000256" key="2">
    <source>
        <dbReference type="ARBA" id="ARBA00010219"/>
    </source>
</evidence>
<comment type="catalytic activity">
    <reaction evidence="8 9">
        <text>(2S,6S)-2,6-diaminopimelate = meso-2,6-diaminopimelate</text>
        <dbReference type="Rhea" id="RHEA:15393"/>
        <dbReference type="ChEBI" id="CHEBI:57609"/>
        <dbReference type="ChEBI" id="CHEBI:57791"/>
        <dbReference type="EC" id="5.1.1.7"/>
    </reaction>
</comment>
<dbReference type="PANTHER" id="PTHR31689:SF0">
    <property type="entry name" value="DIAMINOPIMELATE EPIMERASE"/>
    <property type="match status" value="1"/>
</dbReference>
<comment type="similarity">
    <text evidence="2 9">Belongs to the diaminopimelate epimerase family.</text>
</comment>
<feature type="binding site" evidence="9">
    <location>
        <position position="157"/>
    </location>
    <ligand>
        <name>substrate</name>
    </ligand>
</feature>
<feature type="active site" description="Proton donor" evidence="9">
    <location>
        <position position="73"/>
    </location>
</feature>
<feature type="site" description="Could be important to modulate the pK values of the two catalytic cysteine residues" evidence="9">
    <location>
        <position position="208"/>
    </location>
</feature>
<dbReference type="RefSeq" id="WP_136131978.1">
    <property type="nucleotide sequence ID" value="NZ_PDKS01000006.1"/>
</dbReference>
<keyword evidence="6 9" id="KW-0457">Lysine biosynthesis</keyword>
<dbReference type="EC" id="5.1.1.7" evidence="3 9"/>
<comment type="subcellular location">
    <subcellularLocation>
        <location evidence="9">Cytoplasm</location>
    </subcellularLocation>
</comment>
<reference evidence="11 12" key="1">
    <citation type="journal article" date="2018" name="Genome Biol. Evol.">
        <title>Cladogenesis and Genomic Streamlining in Extracellular Endosymbionts of Tropical Stink Bugs.</title>
        <authorList>
            <person name="Otero-Bravo A."/>
            <person name="Goffredi S."/>
            <person name="Sabree Z.L."/>
        </authorList>
    </citation>
    <scope>NUCLEOTIDE SEQUENCE [LARGE SCALE GENOMIC DNA]</scope>
    <source>
        <strain evidence="11 12">SoET</strain>
    </source>
</reference>
<dbReference type="NCBIfam" id="TIGR00652">
    <property type="entry name" value="DapF"/>
    <property type="match status" value="1"/>
</dbReference>
<dbReference type="Pfam" id="PF01678">
    <property type="entry name" value="DAP_epimerase"/>
    <property type="match status" value="2"/>
</dbReference>
<evidence type="ECO:0000256" key="4">
    <source>
        <dbReference type="ARBA" id="ARBA00022490"/>
    </source>
</evidence>
<dbReference type="GO" id="GO:0005829">
    <property type="term" value="C:cytosol"/>
    <property type="evidence" value="ECO:0007669"/>
    <property type="project" value="TreeGrafter"/>
</dbReference>
<dbReference type="PROSITE" id="PS01326">
    <property type="entry name" value="DAP_EPIMERASE"/>
    <property type="match status" value="1"/>
</dbReference>
<dbReference type="GO" id="GO:0009089">
    <property type="term" value="P:lysine biosynthetic process via diaminopimelate"/>
    <property type="evidence" value="ECO:0007669"/>
    <property type="project" value="UniProtKB-UniRule"/>
</dbReference>
<dbReference type="Gene3D" id="3.10.310.10">
    <property type="entry name" value="Diaminopimelate Epimerase, Chain A, domain 1"/>
    <property type="match status" value="2"/>
</dbReference>
<feature type="site" description="Important for dimerization" evidence="9">
    <location>
        <position position="268"/>
    </location>
</feature>
<evidence type="ECO:0000256" key="5">
    <source>
        <dbReference type="ARBA" id="ARBA00022605"/>
    </source>
</evidence>
<evidence type="ECO:0000313" key="11">
    <source>
        <dbReference type="EMBL" id="PPI86996.1"/>
    </source>
</evidence>
<feature type="active site" description="Proton acceptor" evidence="9">
    <location>
        <position position="217"/>
    </location>
</feature>
<feature type="binding site" evidence="9">
    <location>
        <position position="64"/>
    </location>
    <ligand>
        <name>substrate</name>
    </ligand>
</feature>
<comment type="pathway">
    <text evidence="1 9">Amino-acid biosynthesis; L-lysine biosynthesis via DAP pathway; DL-2,6-diaminopimelate from LL-2,6-diaminopimelate: step 1/1.</text>
</comment>
<dbReference type="HAMAP" id="MF_00197">
    <property type="entry name" value="DAP_epimerase"/>
    <property type="match status" value="1"/>
</dbReference>
<dbReference type="FunFam" id="3.10.310.10:FF:000001">
    <property type="entry name" value="Diaminopimelate epimerase"/>
    <property type="match status" value="1"/>
</dbReference>
<dbReference type="InterPro" id="IPR001653">
    <property type="entry name" value="DAP_epimerase_DapF"/>
</dbReference>
<proteinExistence type="inferred from homology"/>
<feature type="binding site" evidence="9">
    <location>
        <position position="11"/>
    </location>
    <ligand>
        <name>substrate</name>
    </ligand>
</feature>
<accession>A0A2P5SXD7</accession>
<evidence type="ECO:0000256" key="1">
    <source>
        <dbReference type="ARBA" id="ARBA00005196"/>
    </source>
</evidence>
<evidence type="ECO:0000256" key="3">
    <source>
        <dbReference type="ARBA" id="ARBA00013080"/>
    </source>
</evidence>
<organism evidence="11 12">
    <name type="scientific">Candidatus Pantoea edessiphila</name>
    <dbReference type="NCBI Taxonomy" id="2044610"/>
    <lineage>
        <taxon>Bacteria</taxon>
        <taxon>Pseudomonadati</taxon>
        <taxon>Pseudomonadota</taxon>
        <taxon>Gammaproteobacteria</taxon>
        <taxon>Enterobacterales</taxon>
        <taxon>Erwiniaceae</taxon>
        <taxon>Pantoea</taxon>
    </lineage>
</organism>
<feature type="binding site" evidence="9">
    <location>
        <begin position="218"/>
        <end position="219"/>
    </location>
    <ligand>
        <name>substrate</name>
    </ligand>
</feature>
<evidence type="ECO:0000313" key="12">
    <source>
        <dbReference type="Proteomes" id="UP000296034"/>
    </source>
</evidence>
<gene>
    <name evidence="9" type="primary">dapF</name>
    <name evidence="11" type="ORF">CRV11_03510</name>
</gene>
<feature type="binding site" evidence="9">
    <location>
        <begin position="208"/>
        <end position="209"/>
    </location>
    <ligand>
        <name>substrate</name>
    </ligand>
</feature>
<name>A0A2P5SXD7_9GAMM</name>
<dbReference type="EMBL" id="PDKS01000006">
    <property type="protein sequence ID" value="PPI86996.1"/>
    <property type="molecule type" value="Genomic_DNA"/>
</dbReference>
<comment type="caution">
    <text evidence="11">The sequence shown here is derived from an EMBL/GenBank/DDBJ whole genome shotgun (WGS) entry which is preliminary data.</text>
</comment>
<dbReference type="SUPFAM" id="SSF54506">
    <property type="entry name" value="Diaminopimelate epimerase-like"/>
    <property type="match status" value="2"/>
</dbReference>
<dbReference type="OrthoDB" id="9805408at2"/>
<keyword evidence="5 9" id="KW-0028">Amino-acid biosynthesis</keyword>
<feature type="binding site" evidence="9">
    <location>
        <begin position="74"/>
        <end position="75"/>
    </location>
    <ligand>
        <name>substrate</name>
    </ligand>
</feature>
<feature type="active site" evidence="10">
    <location>
        <position position="73"/>
    </location>
</feature>
<evidence type="ECO:0000256" key="9">
    <source>
        <dbReference type="HAMAP-Rule" id="MF_00197"/>
    </source>
</evidence>
<feature type="binding site" evidence="9">
    <location>
        <position position="44"/>
    </location>
    <ligand>
        <name>substrate</name>
    </ligand>
</feature>
<sequence>MKFSKMHGLGNDFVIIDATRQNVSLSSENIKKISDRHLGIGFDQLLIVESSHNPRFDFHYKIFNSNGSEAFQCGNGARCFAVFVKLQGLTDKNSIFVSTKTTSMILNIIKDNLVRVDMDAPNFEPSKIPIRMDKFKKFYSIKVNGINLKFGMVSVGNPHCVIQVQDITTTQVNVLGPIIEKHDYFPQSTNVNFMEVINPNRIRLRVYERGIGETYACGSGACASVACGIIQGLLSSEVQVELLGGTLYISWKGIGKPIHMTGPAIHVYDGCIHI</sequence>
<dbReference type="PANTHER" id="PTHR31689">
    <property type="entry name" value="DIAMINOPIMELATE EPIMERASE, CHLOROPLASTIC"/>
    <property type="match status" value="1"/>
</dbReference>
<dbReference type="AlphaFoldDB" id="A0A2P5SXD7"/>
<evidence type="ECO:0000256" key="7">
    <source>
        <dbReference type="ARBA" id="ARBA00023235"/>
    </source>
</evidence>
<evidence type="ECO:0000256" key="6">
    <source>
        <dbReference type="ARBA" id="ARBA00023154"/>
    </source>
</evidence>
<comment type="function">
    <text evidence="9">Catalyzes the stereoinversion of LL-2,6-diaminopimelate (L,L-DAP) to meso-diaminopimelate (meso-DAP), a precursor of L-lysine and an essential component of the bacterial peptidoglycan.</text>
</comment>
<keyword evidence="7 9" id="KW-0413">Isomerase</keyword>